<sequence>MNLKKLAEAIGGQRVLLHIEGIGIREIKIYDVLNFYYYLRMAGNEAEVPEWAIIKILDGISTEPSNQFQSGELANKK</sequence>
<dbReference type="AlphaFoldDB" id="A0A6M3K2C9"/>
<protein>
    <submittedName>
        <fullName evidence="2">Uncharacterized protein</fullName>
    </submittedName>
</protein>
<organism evidence="2">
    <name type="scientific">viral metagenome</name>
    <dbReference type="NCBI Taxonomy" id="1070528"/>
    <lineage>
        <taxon>unclassified sequences</taxon>
        <taxon>metagenomes</taxon>
        <taxon>organismal metagenomes</taxon>
    </lineage>
</organism>
<name>A0A6M3K2C9_9ZZZZ</name>
<dbReference type="EMBL" id="MT141162">
    <property type="protein sequence ID" value="QJA55491.1"/>
    <property type="molecule type" value="Genomic_DNA"/>
</dbReference>
<dbReference type="EMBL" id="MT142185">
    <property type="protein sequence ID" value="QJA75781.1"/>
    <property type="molecule type" value="Genomic_DNA"/>
</dbReference>
<evidence type="ECO:0000313" key="2">
    <source>
        <dbReference type="EMBL" id="QJA75781.1"/>
    </source>
</evidence>
<gene>
    <name evidence="2" type="ORF">MM415A01708_0004</name>
    <name evidence="1" type="ORF">MM415B02040_0010</name>
</gene>
<evidence type="ECO:0000313" key="1">
    <source>
        <dbReference type="EMBL" id="QJA55491.1"/>
    </source>
</evidence>
<proteinExistence type="predicted"/>
<accession>A0A6M3K2C9</accession>
<reference evidence="2" key="1">
    <citation type="submission" date="2020-03" db="EMBL/GenBank/DDBJ databases">
        <title>The deep terrestrial virosphere.</title>
        <authorList>
            <person name="Holmfeldt K."/>
            <person name="Nilsson E."/>
            <person name="Simone D."/>
            <person name="Lopez-Fernandez M."/>
            <person name="Wu X."/>
            <person name="de Brujin I."/>
            <person name="Lundin D."/>
            <person name="Andersson A."/>
            <person name="Bertilsson S."/>
            <person name="Dopson M."/>
        </authorList>
    </citation>
    <scope>NUCLEOTIDE SEQUENCE</scope>
    <source>
        <strain evidence="2">MM415A01708</strain>
        <strain evidence="1">MM415B02040</strain>
    </source>
</reference>